<dbReference type="STRING" id="1229664.N4UIV3"/>
<dbReference type="Gene3D" id="3.40.50.720">
    <property type="entry name" value="NAD(P)-binding Rossmann-like Domain"/>
    <property type="match status" value="1"/>
</dbReference>
<dbReference type="Pfam" id="PF03446">
    <property type="entry name" value="NAD_binding_2"/>
    <property type="match status" value="1"/>
</dbReference>
<evidence type="ECO:0000256" key="6">
    <source>
        <dbReference type="ARBA" id="ARBA00023027"/>
    </source>
</evidence>
<comment type="catalytic activity">
    <reaction evidence="7">
        <text>3-hydroxy-2-methylpropanoate + NAD(+) = 2-methyl-3-oxopropanoate + NADH + H(+)</text>
        <dbReference type="Rhea" id="RHEA:17681"/>
        <dbReference type="ChEBI" id="CHEBI:11805"/>
        <dbReference type="ChEBI" id="CHEBI:15378"/>
        <dbReference type="ChEBI" id="CHEBI:57540"/>
        <dbReference type="ChEBI" id="CHEBI:57700"/>
        <dbReference type="ChEBI" id="CHEBI:57945"/>
        <dbReference type="EC" id="1.1.1.31"/>
    </reaction>
</comment>
<accession>N4UIV3</accession>
<dbReference type="SUPFAM" id="SSF48179">
    <property type="entry name" value="6-phosphogluconate dehydrogenase C-terminal domain-like"/>
    <property type="match status" value="1"/>
</dbReference>
<dbReference type="GO" id="GO:0050661">
    <property type="term" value="F:NADP binding"/>
    <property type="evidence" value="ECO:0007669"/>
    <property type="project" value="InterPro"/>
</dbReference>
<dbReference type="EC" id="1.1.1.31" evidence="3"/>
<comment type="similarity">
    <text evidence="2">Belongs to the HIBADH-related family. 3-hydroxyisobutyrate dehydrogenase subfamily.</text>
</comment>
<protein>
    <recommendedName>
        <fullName evidence="3">3-hydroxyisobutyrate dehydrogenase</fullName>
        <ecNumber evidence="3">1.1.1.31</ecNumber>
    </recommendedName>
</protein>
<keyword evidence="5" id="KW-0560">Oxidoreductase</keyword>
<dbReference type="InterPro" id="IPR029154">
    <property type="entry name" value="HIBADH-like_NADP-bd"/>
</dbReference>
<sequence>MHAHNSLRQISLGANFSRARRGRASAWGLPHYRFRSGIQNSFATSAIVSSIERSNTIGFIGLGAMGSHMLNNLISRYRNPASGKEVGFALCDVNQAAVDSIIKRQDSEHPDVPLISCSSPYDVAQKASTIITMVPTGKHVQEVYVGQGKSVLSALNAMSQDQCADTLCIDQSTIEQSVSNAVALQLRQVGADLVDAPVSGGVIGAEKGTLAIMVGGSKTSYYRSVPVLQAMARKVTYCGDLGAGLAAKISNNLLLGITMLGLSLMKLSEAMLLGKRLGVDPQVLADIINNSTGRCWSSEINHPVPGVKAGDSSPPAHRNYEGGFITKLAHKDLALAVSAAEEANVPLAVGRCVEEMYRPLAKSKEFGDRDFSVIYEALDSLGPTAQSSKL</sequence>
<evidence type="ECO:0000313" key="11">
    <source>
        <dbReference type="Proteomes" id="UP000016928"/>
    </source>
</evidence>
<name>N4UIV3_FUSC1</name>
<dbReference type="OrthoDB" id="21615at2759"/>
<feature type="domain" description="6-phosphogluconate dehydrogenase NADP-binding" evidence="8">
    <location>
        <begin position="56"/>
        <end position="239"/>
    </location>
</feature>
<evidence type="ECO:0000256" key="1">
    <source>
        <dbReference type="ARBA" id="ARBA00005109"/>
    </source>
</evidence>
<dbReference type="InterPro" id="IPR008927">
    <property type="entry name" value="6-PGluconate_DH-like_C_sf"/>
</dbReference>
<dbReference type="AlphaFoldDB" id="N4UIV3"/>
<dbReference type="GO" id="GO:0008442">
    <property type="term" value="F:3-hydroxyisobutyrate dehydrogenase activity"/>
    <property type="evidence" value="ECO:0007669"/>
    <property type="project" value="UniProtKB-EC"/>
</dbReference>
<comment type="pathway">
    <text evidence="1">Amino-acid degradation; L-valine degradation.</text>
</comment>
<dbReference type="InterPro" id="IPR036291">
    <property type="entry name" value="NAD(P)-bd_dom_sf"/>
</dbReference>
<dbReference type="OMA" id="NSTGRCW"/>
<evidence type="ECO:0000256" key="5">
    <source>
        <dbReference type="ARBA" id="ARBA00023002"/>
    </source>
</evidence>
<keyword evidence="6" id="KW-0520">NAD</keyword>
<dbReference type="HOGENOM" id="CLU_035117_6_1_1"/>
<dbReference type="GO" id="GO:0051287">
    <property type="term" value="F:NAD binding"/>
    <property type="evidence" value="ECO:0007669"/>
    <property type="project" value="InterPro"/>
</dbReference>
<evidence type="ECO:0000259" key="9">
    <source>
        <dbReference type="Pfam" id="PF14833"/>
    </source>
</evidence>
<evidence type="ECO:0000256" key="2">
    <source>
        <dbReference type="ARBA" id="ARBA00006013"/>
    </source>
</evidence>
<dbReference type="InterPro" id="IPR006115">
    <property type="entry name" value="6PGDH_NADP-bd"/>
</dbReference>
<dbReference type="GO" id="GO:0006574">
    <property type="term" value="P:L-valine catabolic process"/>
    <property type="evidence" value="ECO:0007669"/>
    <property type="project" value="TreeGrafter"/>
</dbReference>
<evidence type="ECO:0000256" key="4">
    <source>
        <dbReference type="ARBA" id="ARBA00022456"/>
    </source>
</evidence>
<evidence type="ECO:0000256" key="7">
    <source>
        <dbReference type="ARBA" id="ARBA00049197"/>
    </source>
</evidence>
<reference evidence="11" key="2">
    <citation type="journal article" date="2014" name="PLoS ONE">
        <title>Genome and Transcriptome Analysis of the Fungal Pathogen Fusarium oxysporum f. sp. cubense Causing Banana Vascular Wilt Disease.</title>
        <authorList>
            <person name="Guo L."/>
            <person name="Han L."/>
            <person name="Yang L."/>
            <person name="Zeng H."/>
            <person name="Fan D."/>
            <person name="Zhu Y."/>
            <person name="Feng Y."/>
            <person name="Wang G."/>
            <person name="Peng C."/>
            <person name="Jiang X."/>
            <person name="Zhou D."/>
            <person name="Ni P."/>
            <person name="Liang C."/>
            <person name="Liu L."/>
            <person name="Wang J."/>
            <person name="Mao C."/>
            <person name="Fang X."/>
            <person name="Peng M."/>
            <person name="Huang J."/>
        </authorList>
    </citation>
    <scope>NUCLEOTIDE SEQUENCE [LARGE SCALE GENOMIC DNA]</scope>
    <source>
        <strain evidence="11">race 1</strain>
    </source>
</reference>
<evidence type="ECO:0000259" key="8">
    <source>
        <dbReference type="Pfam" id="PF03446"/>
    </source>
</evidence>
<evidence type="ECO:0000313" key="10">
    <source>
        <dbReference type="EMBL" id="ENH75713.1"/>
    </source>
</evidence>
<dbReference type="Gene3D" id="1.10.1040.10">
    <property type="entry name" value="N-(1-d-carboxylethyl)-l-norvaline Dehydrogenase, domain 2"/>
    <property type="match status" value="1"/>
</dbReference>
<dbReference type="Pfam" id="PF14833">
    <property type="entry name" value="NAD_binding_11"/>
    <property type="match status" value="1"/>
</dbReference>
<dbReference type="GO" id="GO:0005739">
    <property type="term" value="C:mitochondrion"/>
    <property type="evidence" value="ECO:0007669"/>
    <property type="project" value="TreeGrafter"/>
</dbReference>
<proteinExistence type="inferred from homology"/>
<dbReference type="EMBL" id="KB729958">
    <property type="protein sequence ID" value="ENH75713.1"/>
    <property type="molecule type" value="Genomic_DNA"/>
</dbReference>
<dbReference type="PANTHER" id="PTHR22981:SF7">
    <property type="entry name" value="3-HYDROXYISOBUTYRATE DEHYDROGENASE, MITOCHONDRIAL"/>
    <property type="match status" value="1"/>
</dbReference>
<dbReference type="FunFam" id="1.10.1040.10:FF:000006">
    <property type="entry name" value="3-hydroxyisobutyrate dehydrogenase"/>
    <property type="match status" value="1"/>
</dbReference>
<gene>
    <name evidence="10" type="ORF">FOC1_g10003872</name>
</gene>
<dbReference type="InterPro" id="IPR013328">
    <property type="entry name" value="6PGD_dom2"/>
</dbReference>
<reference evidence="11" key="1">
    <citation type="submission" date="2012-09" db="EMBL/GenBank/DDBJ databases">
        <title>Genome sequencing and comparative transcriptomics of race 1 and race 4 of banana pathogen: Fusarium oxysporum f. sp. cubense.</title>
        <authorList>
            <person name="Fang X."/>
            <person name="Huang J."/>
        </authorList>
    </citation>
    <scope>NUCLEOTIDE SEQUENCE [LARGE SCALE GENOMIC DNA]</scope>
    <source>
        <strain evidence="11">race 1</strain>
    </source>
</reference>
<evidence type="ECO:0000256" key="3">
    <source>
        <dbReference type="ARBA" id="ARBA00012991"/>
    </source>
</evidence>
<dbReference type="VEuPathDB" id="FungiDB:FOC1_g10003872"/>
<dbReference type="SUPFAM" id="SSF51735">
    <property type="entry name" value="NAD(P)-binding Rossmann-fold domains"/>
    <property type="match status" value="1"/>
</dbReference>
<feature type="domain" description="3-hydroxyisobutyrate dehydrogenase-like NAD-binding" evidence="9">
    <location>
        <begin position="242"/>
        <end position="377"/>
    </location>
</feature>
<dbReference type="Proteomes" id="UP000016928">
    <property type="component" value="Unassembled WGS sequence"/>
</dbReference>
<keyword evidence="4" id="KW-0101">Branched-chain amino acid catabolism</keyword>
<organism evidence="10 11">
    <name type="scientific">Fusarium oxysporum f. sp. cubense (strain race 1)</name>
    <name type="common">Panama disease fungus</name>
    <dbReference type="NCBI Taxonomy" id="1229664"/>
    <lineage>
        <taxon>Eukaryota</taxon>
        <taxon>Fungi</taxon>
        <taxon>Dikarya</taxon>
        <taxon>Ascomycota</taxon>
        <taxon>Pezizomycotina</taxon>
        <taxon>Sordariomycetes</taxon>
        <taxon>Hypocreomycetidae</taxon>
        <taxon>Hypocreales</taxon>
        <taxon>Nectriaceae</taxon>
        <taxon>Fusarium</taxon>
        <taxon>Fusarium oxysporum species complex</taxon>
    </lineage>
</organism>
<dbReference type="PANTHER" id="PTHR22981">
    <property type="entry name" value="3-HYDROXYISOBUTYRATE DEHYDROGENASE-RELATED"/>
    <property type="match status" value="1"/>
</dbReference>